<accession>A0AAU8DMF9</accession>
<evidence type="ECO:0000259" key="1">
    <source>
        <dbReference type="Pfam" id="PF13683"/>
    </source>
</evidence>
<dbReference type="InterPro" id="IPR012337">
    <property type="entry name" value="RNaseH-like_sf"/>
</dbReference>
<sequence>MRTDHRVPRRPYKSIADVEYATACWVDWYNNRRLHGTLGNVPPVEYEQAHYAALNREPQPV</sequence>
<dbReference type="EMBL" id="CP159218">
    <property type="protein sequence ID" value="XCG62091.1"/>
    <property type="molecule type" value="Genomic_DNA"/>
</dbReference>
<evidence type="ECO:0000313" key="2">
    <source>
        <dbReference type="EMBL" id="XCG62091.1"/>
    </source>
</evidence>
<proteinExistence type="predicted"/>
<name>A0AAU8DMF9_9ACTN</name>
<dbReference type="GO" id="GO:0015074">
    <property type="term" value="P:DNA integration"/>
    <property type="evidence" value="ECO:0007669"/>
    <property type="project" value="InterPro"/>
</dbReference>
<dbReference type="Pfam" id="PF13683">
    <property type="entry name" value="rve_3"/>
    <property type="match status" value="1"/>
</dbReference>
<feature type="domain" description="Integrase catalytic" evidence="1">
    <location>
        <begin position="10"/>
        <end position="43"/>
    </location>
</feature>
<reference evidence="2" key="1">
    <citation type="submission" date="2024-05" db="EMBL/GenBank/DDBJ databases">
        <authorList>
            <person name="Cai S.Y."/>
            <person name="Jin L.M."/>
            <person name="Li H.R."/>
        </authorList>
    </citation>
    <scope>NUCLEOTIDE SEQUENCE</scope>
    <source>
        <strain evidence="2">A5-74</strain>
    </source>
</reference>
<dbReference type="AlphaFoldDB" id="A0AAU8DMF9"/>
<gene>
    <name evidence="2" type="ORF">ABLG96_12465</name>
</gene>
<organism evidence="2">
    <name type="scientific">Nakamurella sp. A5-74</name>
    <dbReference type="NCBI Taxonomy" id="3158264"/>
    <lineage>
        <taxon>Bacteria</taxon>
        <taxon>Bacillati</taxon>
        <taxon>Actinomycetota</taxon>
        <taxon>Actinomycetes</taxon>
        <taxon>Nakamurellales</taxon>
        <taxon>Nakamurellaceae</taxon>
        <taxon>Nakamurella</taxon>
    </lineage>
</organism>
<dbReference type="SUPFAM" id="SSF53098">
    <property type="entry name" value="Ribonuclease H-like"/>
    <property type="match status" value="1"/>
</dbReference>
<dbReference type="RefSeq" id="WP_353647706.1">
    <property type="nucleotide sequence ID" value="NZ_CP159218.1"/>
</dbReference>
<dbReference type="InterPro" id="IPR001584">
    <property type="entry name" value="Integrase_cat-core"/>
</dbReference>
<protein>
    <submittedName>
        <fullName evidence="2">Integrase core domain-containing protein</fullName>
    </submittedName>
</protein>